<evidence type="ECO:0000256" key="9">
    <source>
        <dbReference type="ARBA" id="ARBA00022857"/>
    </source>
</evidence>
<comment type="cofactor">
    <cofactor evidence="1">
        <name>FMN</name>
        <dbReference type="ChEBI" id="CHEBI:58210"/>
    </cofactor>
</comment>
<keyword evidence="7" id="KW-0288">FMN</keyword>
<sequence>MINAETIKKLVDDQLSSRDGFESHMFRIGAYNQAVEENGVFALPYEDSTMALLILSTPDMFDVAFRKWVVQKTIEYGSFDDVCEIISSPIQNFLEDRLEVLIEKLRNIEVNFEVLHDYSMTPQRRPKILMQTCGHVAGAAFYYQPRHFQEDGISWPVKGRMGPNLVSKHN</sequence>
<proteinExistence type="inferred from homology"/>
<dbReference type="GO" id="GO:0032451">
    <property type="term" value="F:demethylase activity"/>
    <property type="evidence" value="ECO:0007669"/>
    <property type="project" value="TreeGrafter"/>
</dbReference>
<dbReference type="GO" id="GO:0009235">
    <property type="term" value="P:cobalamin metabolic process"/>
    <property type="evidence" value="ECO:0007669"/>
    <property type="project" value="TreeGrafter"/>
</dbReference>
<dbReference type="HOGENOM" id="CLU_1572050_0_0_1"/>
<dbReference type="FunCoup" id="E3M4B6">
    <property type="interactions" value="584"/>
</dbReference>
<dbReference type="Proteomes" id="UP000483820">
    <property type="component" value="Chromosome II"/>
</dbReference>
<dbReference type="GO" id="GO:0071949">
    <property type="term" value="F:FAD binding"/>
    <property type="evidence" value="ECO:0007669"/>
    <property type="project" value="TreeGrafter"/>
</dbReference>
<dbReference type="CTD" id="9820906"/>
<reference evidence="13 15" key="2">
    <citation type="submission" date="2019-12" db="EMBL/GenBank/DDBJ databases">
        <title>Chromosome-level assembly of the Caenorhabditis remanei genome.</title>
        <authorList>
            <person name="Teterina A.A."/>
            <person name="Willis J.H."/>
            <person name="Phillips P.C."/>
        </authorList>
    </citation>
    <scope>NUCLEOTIDE SEQUENCE [LARGE SCALE GENOMIC DNA]</scope>
    <source>
        <strain evidence="13 15">PX506</strain>
        <tissue evidence="13">Whole organism</tissue>
    </source>
</reference>
<dbReference type="InterPro" id="IPR032037">
    <property type="entry name" value="MMACHC"/>
</dbReference>
<keyword evidence="6" id="KW-0285">Flavoprotein</keyword>
<dbReference type="Pfam" id="PF16690">
    <property type="entry name" value="MMACHC"/>
    <property type="match status" value="1"/>
</dbReference>
<name>E3M4B6_CAERE</name>
<protein>
    <recommendedName>
        <fullName evidence="11">Cyanocobalamin reductase (cyanide-eliminating)</fullName>
    </recommendedName>
</protein>
<dbReference type="InParanoid" id="E3M4B6"/>
<evidence type="ECO:0000256" key="6">
    <source>
        <dbReference type="ARBA" id="ARBA00022630"/>
    </source>
</evidence>
<keyword evidence="14" id="KW-1185">Reference proteome</keyword>
<dbReference type="OrthoDB" id="409189at2759"/>
<dbReference type="STRING" id="31234.E3M4B6"/>
<dbReference type="RefSeq" id="XP_003108794.1">
    <property type="nucleotide sequence ID" value="XM_003108746.1"/>
</dbReference>
<evidence type="ECO:0000313" key="14">
    <source>
        <dbReference type="Proteomes" id="UP000008281"/>
    </source>
</evidence>
<comment type="subcellular location">
    <subcellularLocation>
        <location evidence="3">Cytoplasm</location>
    </subcellularLocation>
</comment>
<evidence type="ECO:0000313" key="12">
    <source>
        <dbReference type="EMBL" id="EFO91303.1"/>
    </source>
</evidence>
<evidence type="ECO:0000256" key="4">
    <source>
        <dbReference type="ARBA" id="ARBA00007762"/>
    </source>
</evidence>
<gene>
    <name evidence="12" type="primary">Cre-cblc-1</name>
    <name evidence="12" type="ORF">CRE_11728</name>
    <name evidence="13" type="ORF">GCK72_005924</name>
</gene>
<evidence type="ECO:0000256" key="1">
    <source>
        <dbReference type="ARBA" id="ARBA00001917"/>
    </source>
</evidence>
<comment type="cofactor">
    <cofactor evidence="2">
        <name>FAD</name>
        <dbReference type="ChEBI" id="CHEBI:57692"/>
    </cofactor>
</comment>
<evidence type="ECO:0000256" key="3">
    <source>
        <dbReference type="ARBA" id="ARBA00004496"/>
    </source>
</evidence>
<evidence type="ECO:0000256" key="10">
    <source>
        <dbReference type="ARBA" id="ARBA00023002"/>
    </source>
</evidence>
<keyword evidence="5" id="KW-0963">Cytoplasm</keyword>
<reference evidence="12" key="1">
    <citation type="submission" date="2007-07" db="EMBL/GenBank/DDBJ databases">
        <title>PCAP assembly of the Caenorhabditis remanei genome.</title>
        <authorList>
            <consortium name="The Caenorhabditis remanei Sequencing Consortium"/>
            <person name="Wilson R.K."/>
        </authorList>
    </citation>
    <scope>NUCLEOTIDE SEQUENCE [LARGE SCALE GENOMIC DNA]</scope>
    <source>
        <strain evidence="12">PB4641</strain>
    </source>
</reference>
<dbReference type="GeneID" id="9820906"/>
<dbReference type="AlphaFoldDB" id="E3M4B6"/>
<dbReference type="PANTHER" id="PTHR31457:SF2">
    <property type="entry name" value="CYANOCOBALAMIN REDUCTASE _ ALKYLCOBALAMIN DEALKYLASE"/>
    <property type="match status" value="1"/>
</dbReference>
<evidence type="ECO:0000256" key="8">
    <source>
        <dbReference type="ARBA" id="ARBA00022827"/>
    </source>
</evidence>
<evidence type="ECO:0000256" key="11">
    <source>
        <dbReference type="ARBA" id="ARBA00031313"/>
    </source>
</evidence>
<comment type="similarity">
    <text evidence="4">Belongs to the MMACHC family.</text>
</comment>
<keyword evidence="8" id="KW-0274">FAD</keyword>
<dbReference type="GO" id="GO:0033787">
    <property type="term" value="F:cyanocobalamin reductase (cyanide-eliminating) (NADP+) activity"/>
    <property type="evidence" value="ECO:0007669"/>
    <property type="project" value="TreeGrafter"/>
</dbReference>
<dbReference type="GO" id="GO:0005737">
    <property type="term" value="C:cytoplasm"/>
    <property type="evidence" value="ECO:0007669"/>
    <property type="project" value="UniProtKB-SubCell"/>
</dbReference>
<dbReference type="EMBL" id="DS268424">
    <property type="protein sequence ID" value="EFO91303.1"/>
    <property type="molecule type" value="Genomic_DNA"/>
</dbReference>
<dbReference type="eggNOG" id="KOG4552">
    <property type="taxonomic scope" value="Eukaryota"/>
</dbReference>
<evidence type="ECO:0000256" key="7">
    <source>
        <dbReference type="ARBA" id="ARBA00022643"/>
    </source>
</evidence>
<dbReference type="Proteomes" id="UP000008281">
    <property type="component" value="Unassembled WGS sequence"/>
</dbReference>
<keyword evidence="9" id="KW-0521">NADP</keyword>
<keyword evidence="10" id="KW-0560">Oxidoreductase</keyword>
<evidence type="ECO:0000313" key="15">
    <source>
        <dbReference type="Proteomes" id="UP000483820"/>
    </source>
</evidence>
<dbReference type="GO" id="GO:0031419">
    <property type="term" value="F:cobalamin binding"/>
    <property type="evidence" value="ECO:0007669"/>
    <property type="project" value="EnsemblMetazoa"/>
</dbReference>
<evidence type="ECO:0000256" key="5">
    <source>
        <dbReference type="ARBA" id="ARBA00022490"/>
    </source>
</evidence>
<dbReference type="KEGG" id="crq:GCK72_005924"/>
<evidence type="ECO:0000256" key="2">
    <source>
        <dbReference type="ARBA" id="ARBA00001974"/>
    </source>
</evidence>
<evidence type="ECO:0000313" key="13">
    <source>
        <dbReference type="EMBL" id="KAF1765970.1"/>
    </source>
</evidence>
<dbReference type="PANTHER" id="PTHR31457">
    <property type="entry name" value="METHYLMALONIC ACIDURIA AND HOMOCYSTINURIA TYPE C PROTEIN"/>
    <property type="match status" value="1"/>
</dbReference>
<organism evidence="14">
    <name type="scientific">Caenorhabditis remanei</name>
    <name type="common">Caenorhabditis vulgaris</name>
    <dbReference type="NCBI Taxonomy" id="31234"/>
    <lineage>
        <taxon>Eukaryota</taxon>
        <taxon>Metazoa</taxon>
        <taxon>Ecdysozoa</taxon>
        <taxon>Nematoda</taxon>
        <taxon>Chromadorea</taxon>
        <taxon>Rhabditida</taxon>
        <taxon>Rhabditina</taxon>
        <taxon>Rhabditomorpha</taxon>
        <taxon>Rhabditoidea</taxon>
        <taxon>Rhabditidae</taxon>
        <taxon>Peloderinae</taxon>
        <taxon>Caenorhabditis</taxon>
    </lineage>
</organism>
<dbReference type="EMBL" id="WUAV01000002">
    <property type="protein sequence ID" value="KAF1765970.1"/>
    <property type="molecule type" value="Genomic_DNA"/>
</dbReference>
<accession>E3M4B6</accession>